<dbReference type="InParanoid" id="A0A6J3DYQ4"/>
<protein>
    <submittedName>
        <fullName evidence="3">Uncharacterized protein LOC116495805</fullName>
    </submittedName>
</protein>
<feature type="compositionally biased region" description="Polar residues" evidence="1">
    <location>
        <begin position="304"/>
        <end position="318"/>
    </location>
</feature>
<dbReference type="AlphaFoldDB" id="A0A6J3DYQ4"/>
<keyword evidence="2" id="KW-1185">Reference proteome</keyword>
<dbReference type="KEGG" id="aful:116495805"/>
<feature type="region of interest" description="Disordered" evidence="1">
    <location>
        <begin position="32"/>
        <end position="70"/>
    </location>
</feature>
<feature type="compositionally biased region" description="Polar residues" evidence="1">
    <location>
        <begin position="124"/>
        <end position="135"/>
    </location>
</feature>
<evidence type="ECO:0000313" key="2">
    <source>
        <dbReference type="Proteomes" id="UP000504639"/>
    </source>
</evidence>
<feature type="compositionally biased region" description="Polar residues" evidence="1">
    <location>
        <begin position="231"/>
        <end position="255"/>
    </location>
</feature>
<feature type="region of interest" description="Disordered" evidence="1">
    <location>
        <begin position="124"/>
        <end position="176"/>
    </location>
</feature>
<proteinExistence type="predicted"/>
<name>A0A6J3DYQ4_AYTFU</name>
<reference evidence="3" key="1">
    <citation type="submission" date="2025-08" db="UniProtKB">
        <authorList>
            <consortium name="RefSeq"/>
        </authorList>
    </citation>
    <scope>IDENTIFICATION</scope>
    <source>
        <tissue evidence="3">Lung</tissue>
    </source>
</reference>
<gene>
    <name evidence="3" type="primary">LOC116495805</name>
</gene>
<dbReference type="Proteomes" id="UP000504639">
    <property type="component" value="Chromosome 16"/>
</dbReference>
<accession>A0A6J3DYQ4</accession>
<organism evidence="2 3">
    <name type="scientific">Aythya fuligula</name>
    <name type="common">Tufted duck</name>
    <name type="synonym">Anas fuligula</name>
    <dbReference type="NCBI Taxonomy" id="219594"/>
    <lineage>
        <taxon>Eukaryota</taxon>
        <taxon>Metazoa</taxon>
        <taxon>Chordata</taxon>
        <taxon>Craniata</taxon>
        <taxon>Vertebrata</taxon>
        <taxon>Euteleostomi</taxon>
        <taxon>Archelosauria</taxon>
        <taxon>Archosauria</taxon>
        <taxon>Dinosauria</taxon>
        <taxon>Saurischia</taxon>
        <taxon>Theropoda</taxon>
        <taxon>Coelurosauria</taxon>
        <taxon>Aves</taxon>
        <taxon>Neognathae</taxon>
        <taxon>Galloanserae</taxon>
        <taxon>Anseriformes</taxon>
        <taxon>Anatidae</taxon>
        <taxon>Aythyinae</taxon>
        <taxon>Aythya</taxon>
    </lineage>
</organism>
<sequence length="358" mass="39471">MPSEASPLDKEQQIALLAKKVMVNVMKVFEKSWEPGTPSASEPRPEARQKEQPLARRASQVGKPKEKKLREALERAFSQASLDKVTKGALGSVCNTLESFVASQFEQDLNCNYSEILALPAVSPSNRQAQPSQVPLSREGMREGRGLQRGPEEQSPEARPRDKLPMIPPVPDTDEVSHLSHRIVRIDCIQKAVSEVQRLHAELQAYARTIVLNVTEEVKDKMEMKAKALDATSSSKTMASRMTRSLSEQSSQSATARKMKKNLGRHVSQQPVPRNGKESCPSEHLQRGCEQSAPLAGSSACRGQFQTQLSSESTTGTIPPTGPQFLRQPAPPSVVKHRVQSGAWSLRVCVRPMPFKPQ</sequence>
<feature type="region of interest" description="Disordered" evidence="1">
    <location>
        <begin position="229"/>
        <end position="286"/>
    </location>
</feature>
<feature type="compositionally biased region" description="Basic and acidic residues" evidence="1">
    <location>
        <begin position="139"/>
        <end position="164"/>
    </location>
</feature>
<feature type="region of interest" description="Disordered" evidence="1">
    <location>
        <begin position="300"/>
        <end position="333"/>
    </location>
</feature>
<evidence type="ECO:0000256" key="1">
    <source>
        <dbReference type="SAM" id="MobiDB-lite"/>
    </source>
</evidence>
<dbReference type="GeneID" id="116495805"/>
<feature type="compositionally biased region" description="Basic and acidic residues" evidence="1">
    <location>
        <begin position="275"/>
        <end position="286"/>
    </location>
</feature>
<evidence type="ECO:0000313" key="3">
    <source>
        <dbReference type="RefSeq" id="XP_032054408.1"/>
    </source>
</evidence>
<feature type="compositionally biased region" description="Basic and acidic residues" evidence="1">
    <location>
        <begin position="43"/>
        <end position="54"/>
    </location>
</feature>
<dbReference type="RefSeq" id="XP_032054408.1">
    <property type="nucleotide sequence ID" value="XM_032198517.1"/>
</dbReference>